<accession>A0ABR2UDD7</accession>
<dbReference type="Proteomes" id="UP001396334">
    <property type="component" value="Unassembled WGS sequence"/>
</dbReference>
<organism evidence="1 2">
    <name type="scientific">Hibiscus sabdariffa</name>
    <name type="common">roselle</name>
    <dbReference type="NCBI Taxonomy" id="183260"/>
    <lineage>
        <taxon>Eukaryota</taxon>
        <taxon>Viridiplantae</taxon>
        <taxon>Streptophyta</taxon>
        <taxon>Embryophyta</taxon>
        <taxon>Tracheophyta</taxon>
        <taxon>Spermatophyta</taxon>
        <taxon>Magnoliopsida</taxon>
        <taxon>eudicotyledons</taxon>
        <taxon>Gunneridae</taxon>
        <taxon>Pentapetalae</taxon>
        <taxon>rosids</taxon>
        <taxon>malvids</taxon>
        <taxon>Malvales</taxon>
        <taxon>Malvaceae</taxon>
        <taxon>Malvoideae</taxon>
        <taxon>Hibiscus</taxon>
    </lineage>
</organism>
<evidence type="ECO:0000313" key="2">
    <source>
        <dbReference type="Proteomes" id="UP001396334"/>
    </source>
</evidence>
<keyword evidence="2" id="KW-1185">Reference proteome</keyword>
<sequence>MASADTKQTNLQEKELRMFGRCAWNQSTLQIGAHFFVCVEVEAGCRIPRLIPVKMPDGSTVDVKATLGELQVVLLLQNSFTGDGGDDGIGKGATPSETVGEITVLAEVEVLEDFPLLQNSEVRHRGRGRGRKTVAAVSKNKFEVLVGVDEVIEEAKKPRTASLGVANLLHELKSKKVERIKTKVPEAKDGGNSLSFPIQ</sequence>
<evidence type="ECO:0000313" key="1">
    <source>
        <dbReference type="EMBL" id="KAK9047609.1"/>
    </source>
</evidence>
<proteinExistence type="predicted"/>
<reference evidence="1 2" key="1">
    <citation type="journal article" date="2024" name="G3 (Bethesda)">
        <title>Genome assembly of Hibiscus sabdariffa L. provides insights into metabolisms of medicinal natural products.</title>
        <authorList>
            <person name="Kim T."/>
        </authorList>
    </citation>
    <scope>NUCLEOTIDE SEQUENCE [LARGE SCALE GENOMIC DNA]</scope>
    <source>
        <strain evidence="1">TK-2024</strain>
        <tissue evidence="1">Old leaves</tissue>
    </source>
</reference>
<dbReference type="EMBL" id="JBBPBN010000001">
    <property type="protein sequence ID" value="KAK9047609.1"/>
    <property type="molecule type" value="Genomic_DNA"/>
</dbReference>
<gene>
    <name evidence="1" type="ORF">V6N11_053448</name>
</gene>
<comment type="caution">
    <text evidence="1">The sequence shown here is derived from an EMBL/GenBank/DDBJ whole genome shotgun (WGS) entry which is preliminary data.</text>
</comment>
<protein>
    <submittedName>
        <fullName evidence="1">Uncharacterized protein</fullName>
    </submittedName>
</protein>
<name>A0ABR2UDD7_9ROSI</name>